<dbReference type="InterPro" id="IPR039331">
    <property type="entry name" value="PAPs-like"/>
</dbReference>
<evidence type="ECO:0000256" key="1">
    <source>
        <dbReference type="ARBA" id="ARBA00004613"/>
    </source>
</evidence>
<sequence>MQNSRTREDAGTHEHRETSWSRRSKGALCAALPALAVIHACGANDEYIEEVLETRQTLTTVSFQQGSLPSSSYAGSTDATLRQAAATTNYGGATTCEADGDDGSGVDKSCLLKWTLSGIPAGSIVQSASITLQVTDGSANTYSVYEVKRSWNESQVTWNNATSTTAWATAGAMGSTDRGSLVGSVTGSAGARTITLNAAGVALVQAWVDGTSNNGILIASASNTDGIDFASSEHATVAQRPKLTITYGAPGGGAGTPTDPDLLIAFIGDQGANGNSDAVLNLIKNEGAAATIHNGDFDYANNPTAWDNRINSILGANYPYFAVIGNHDAAAWGGTSGYASKIQARHAAVPSMNCTGELGVKSTCNFRGLHIIQSCVGTSELRSTCAANAADQVDFIRDSLAADNSIWSICNWHKNQNDMQVGTKGNEVGWSAYQECMNAGAIVSTGHEHSYSRTLTLTDVGNAATGHGKTGAYDLVELGPSRNFVFVSGLAGVGIRDYDAASHDDDTWWASYYASNKWKKNNVVMSGTAAYGALFIRFHVGGDPKRATAYFKDVNGRLADEFTIQVQ</sequence>
<organism evidence="6 7">
    <name type="scientific">Sorangium cellulosum (strain So ce56)</name>
    <name type="common">Polyangium cellulosum (strain So ce56)</name>
    <dbReference type="NCBI Taxonomy" id="448385"/>
    <lineage>
        <taxon>Bacteria</taxon>
        <taxon>Pseudomonadati</taxon>
        <taxon>Myxococcota</taxon>
        <taxon>Polyangia</taxon>
        <taxon>Polyangiales</taxon>
        <taxon>Polyangiaceae</taxon>
        <taxon>Sorangium</taxon>
    </lineage>
</organism>
<dbReference type="KEGG" id="scl:sce0969"/>
<accession>A9EUS5</accession>
<dbReference type="PANTHER" id="PTHR22953:SF153">
    <property type="entry name" value="PURPLE ACID PHOSPHATASE"/>
    <property type="match status" value="1"/>
</dbReference>
<dbReference type="RefSeq" id="WP_012233603.1">
    <property type="nucleotide sequence ID" value="NC_010162.1"/>
</dbReference>
<dbReference type="PANTHER" id="PTHR22953">
    <property type="entry name" value="ACID PHOSPHATASE RELATED"/>
    <property type="match status" value="1"/>
</dbReference>
<proteinExistence type="predicted"/>
<feature type="domain" description="Carbohydrate-binding module family 96" evidence="5">
    <location>
        <begin position="72"/>
        <end position="246"/>
    </location>
</feature>
<dbReference type="EMBL" id="AM746676">
    <property type="protein sequence ID" value="CAN91126.1"/>
    <property type="molecule type" value="Genomic_DNA"/>
</dbReference>
<keyword evidence="7" id="KW-1185">Reference proteome</keyword>
<name>A9EUS5_SORC5</name>
<dbReference type="GO" id="GO:0003993">
    <property type="term" value="F:acid phosphatase activity"/>
    <property type="evidence" value="ECO:0007669"/>
    <property type="project" value="InterPro"/>
</dbReference>
<dbReference type="NCBIfam" id="NF033679">
    <property type="entry name" value="DNRLRE_dom"/>
    <property type="match status" value="1"/>
</dbReference>
<evidence type="ECO:0000259" key="5">
    <source>
        <dbReference type="Pfam" id="PF24517"/>
    </source>
</evidence>
<evidence type="ECO:0000313" key="7">
    <source>
        <dbReference type="Proteomes" id="UP000002139"/>
    </source>
</evidence>
<dbReference type="InterPro" id="IPR055372">
    <property type="entry name" value="CBM96"/>
</dbReference>
<dbReference type="OrthoDB" id="5514757at2"/>
<dbReference type="InterPro" id="IPR004843">
    <property type="entry name" value="Calcineurin-like_PHP"/>
</dbReference>
<evidence type="ECO:0000259" key="4">
    <source>
        <dbReference type="Pfam" id="PF00149"/>
    </source>
</evidence>
<dbReference type="SUPFAM" id="SSF56300">
    <property type="entry name" value="Metallo-dependent phosphatases"/>
    <property type="match status" value="1"/>
</dbReference>
<keyword evidence="2" id="KW-0964">Secreted</keyword>
<protein>
    <submittedName>
        <fullName evidence="6">Uncharacterized protein</fullName>
    </submittedName>
</protein>
<gene>
    <name evidence="6" type="ordered locus">sce0969</name>
</gene>
<dbReference type="BioCyc" id="SCEL448385:SCE_RS48145-MONOMER"/>
<dbReference type="Gene3D" id="3.60.21.10">
    <property type="match status" value="1"/>
</dbReference>
<feature type="domain" description="Calcineurin-like phosphoesterase" evidence="4">
    <location>
        <begin position="264"/>
        <end position="451"/>
    </location>
</feature>
<evidence type="ECO:0000313" key="6">
    <source>
        <dbReference type="EMBL" id="CAN91126.1"/>
    </source>
</evidence>
<dbReference type="InterPro" id="IPR029052">
    <property type="entry name" value="Metallo-depent_PP-like"/>
</dbReference>
<dbReference type="STRING" id="448385.sce0969"/>
<dbReference type="AlphaFoldDB" id="A9EUS5"/>
<dbReference type="eggNOG" id="COG1409">
    <property type="taxonomic scope" value="Bacteria"/>
</dbReference>
<evidence type="ECO:0000256" key="2">
    <source>
        <dbReference type="ARBA" id="ARBA00022525"/>
    </source>
</evidence>
<reference evidence="6 7" key="1">
    <citation type="journal article" date="2007" name="Nat. Biotechnol.">
        <title>Complete genome sequence of the myxobacterium Sorangium cellulosum.</title>
        <authorList>
            <person name="Schneiker S."/>
            <person name="Perlova O."/>
            <person name="Kaiser O."/>
            <person name="Gerth K."/>
            <person name="Alici A."/>
            <person name="Altmeyer M.O."/>
            <person name="Bartels D."/>
            <person name="Bekel T."/>
            <person name="Beyer S."/>
            <person name="Bode E."/>
            <person name="Bode H.B."/>
            <person name="Bolten C.J."/>
            <person name="Choudhuri J.V."/>
            <person name="Doss S."/>
            <person name="Elnakady Y.A."/>
            <person name="Frank B."/>
            <person name="Gaigalat L."/>
            <person name="Goesmann A."/>
            <person name="Groeger C."/>
            <person name="Gross F."/>
            <person name="Jelsbak L."/>
            <person name="Jelsbak L."/>
            <person name="Kalinowski J."/>
            <person name="Kegler C."/>
            <person name="Knauber T."/>
            <person name="Konietzny S."/>
            <person name="Kopp M."/>
            <person name="Krause L."/>
            <person name="Krug D."/>
            <person name="Linke B."/>
            <person name="Mahmud T."/>
            <person name="Martinez-Arias R."/>
            <person name="McHardy A.C."/>
            <person name="Merai M."/>
            <person name="Meyer F."/>
            <person name="Mormann S."/>
            <person name="Munoz-Dorado J."/>
            <person name="Perez J."/>
            <person name="Pradella S."/>
            <person name="Rachid S."/>
            <person name="Raddatz G."/>
            <person name="Rosenau F."/>
            <person name="Rueckert C."/>
            <person name="Sasse F."/>
            <person name="Scharfe M."/>
            <person name="Schuster S.C."/>
            <person name="Suen G."/>
            <person name="Treuner-Lange A."/>
            <person name="Velicer G.J."/>
            <person name="Vorholter F.-J."/>
            <person name="Weissman K.J."/>
            <person name="Welch R.D."/>
            <person name="Wenzel S.C."/>
            <person name="Whitworth D.E."/>
            <person name="Wilhelm S."/>
            <person name="Wittmann C."/>
            <person name="Bloecker H."/>
            <person name="Puehler A."/>
            <person name="Mueller R."/>
        </authorList>
    </citation>
    <scope>NUCLEOTIDE SEQUENCE [LARGE SCALE GENOMIC DNA]</scope>
    <source>
        <strain evidence="7">So ce56</strain>
    </source>
</reference>
<evidence type="ECO:0000256" key="3">
    <source>
        <dbReference type="ARBA" id="ARBA00022729"/>
    </source>
</evidence>
<dbReference type="GO" id="GO:0005576">
    <property type="term" value="C:extracellular region"/>
    <property type="evidence" value="ECO:0007669"/>
    <property type="project" value="UniProtKB-SubCell"/>
</dbReference>
<dbReference type="Proteomes" id="UP000002139">
    <property type="component" value="Chromosome"/>
</dbReference>
<comment type="subcellular location">
    <subcellularLocation>
        <location evidence="1">Secreted</location>
    </subcellularLocation>
</comment>
<dbReference type="Pfam" id="PF00149">
    <property type="entry name" value="Metallophos"/>
    <property type="match status" value="1"/>
</dbReference>
<dbReference type="Pfam" id="PF24517">
    <property type="entry name" value="CBM96"/>
    <property type="match status" value="1"/>
</dbReference>
<dbReference type="HOGENOM" id="CLU_480518_0_0_7"/>
<keyword evidence="3" id="KW-0732">Signal</keyword>